<name>A0A8H6Y566_9AGAR</name>
<dbReference type="Proteomes" id="UP000620124">
    <property type="component" value="Unassembled WGS sequence"/>
</dbReference>
<evidence type="ECO:0000313" key="2">
    <source>
        <dbReference type="Proteomes" id="UP000620124"/>
    </source>
</evidence>
<comment type="caution">
    <text evidence="1">The sequence shown here is derived from an EMBL/GenBank/DDBJ whole genome shotgun (WGS) entry which is preliminary data.</text>
</comment>
<protein>
    <submittedName>
        <fullName evidence="1">Uncharacterized protein</fullName>
    </submittedName>
</protein>
<dbReference type="AlphaFoldDB" id="A0A8H6Y566"/>
<keyword evidence="2" id="KW-1185">Reference proteome</keyword>
<reference evidence="1" key="1">
    <citation type="submission" date="2020-05" db="EMBL/GenBank/DDBJ databases">
        <title>Mycena genomes resolve the evolution of fungal bioluminescence.</title>
        <authorList>
            <person name="Tsai I.J."/>
        </authorList>
    </citation>
    <scope>NUCLEOTIDE SEQUENCE</scope>
    <source>
        <strain evidence="1">CCC161011</strain>
    </source>
</reference>
<evidence type="ECO:0000313" key="1">
    <source>
        <dbReference type="EMBL" id="KAF7354390.1"/>
    </source>
</evidence>
<sequence length="132" mass="13519">MPRTPTLAGDTSLAPRTAIPSIVPTQNILPLHCLYLSMYGLLKELLEARIPLAQLACIPSAGGTGVRDSGGVGEGAGHGGNGCGQNAGIGGRIDGRTTLLVDLGSCVHNEGIIQRRRSRVAWTGAFGTSSLS</sequence>
<proteinExistence type="predicted"/>
<accession>A0A8H6Y566</accession>
<gene>
    <name evidence="1" type="ORF">MVEN_01127800</name>
</gene>
<organism evidence="1 2">
    <name type="scientific">Mycena venus</name>
    <dbReference type="NCBI Taxonomy" id="2733690"/>
    <lineage>
        <taxon>Eukaryota</taxon>
        <taxon>Fungi</taxon>
        <taxon>Dikarya</taxon>
        <taxon>Basidiomycota</taxon>
        <taxon>Agaricomycotina</taxon>
        <taxon>Agaricomycetes</taxon>
        <taxon>Agaricomycetidae</taxon>
        <taxon>Agaricales</taxon>
        <taxon>Marasmiineae</taxon>
        <taxon>Mycenaceae</taxon>
        <taxon>Mycena</taxon>
    </lineage>
</organism>
<dbReference type="EMBL" id="JACAZI010000008">
    <property type="protein sequence ID" value="KAF7354390.1"/>
    <property type="molecule type" value="Genomic_DNA"/>
</dbReference>